<evidence type="ECO:0000256" key="5">
    <source>
        <dbReference type="ARBA" id="ARBA00022475"/>
    </source>
</evidence>
<dbReference type="PANTHER" id="PTHR30535">
    <property type="entry name" value="VITAMIN B12-BINDING PROTEIN"/>
    <property type="match status" value="1"/>
</dbReference>
<keyword evidence="11" id="KW-0564">Palmitate</keyword>
<evidence type="ECO:0000256" key="15">
    <source>
        <dbReference type="SAM" id="SignalP"/>
    </source>
</evidence>
<evidence type="ECO:0000256" key="9">
    <source>
        <dbReference type="ARBA" id="ARBA00023004"/>
    </source>
</evidence>
<evidence type="ECO:0000256" key="11">
    <source>
        <dbReference type="ARBA" id="ARBA00023139"/>
    </source>
</evidence>
<evidence type="ECO:0000256" key="6">
    <source>
        <dbReference type="ARBA" id="ARBA00022617"/>
    </source>
</evidence>
<comment type="caution">
    <text evidence="17">The sequence shown here is derived from an EMBL/GenBank/DDBJ whole genome shotgun (WGS) entry which is preliminary data.</text>
</comment>
<dbReference type="Pfam" id="PF01497">
    <property type="entry name" value="Peripla_BP_2"/>
    <property type="match status" value="1"/>
</dbReference>
<feature type="signal peptide" evidence="15">
    <location>
        <begin position="1"/>
        <end position="25"/>
    </location>
</feature>
<evidence type="ECO:0000259" key="16">
    <source>
        <dbReference type="PROSITE" id="PS50983"/>
    </source>
</evidence>
<evidence type="ECO:0000256" key="10">
    <source>
        <dbReference type="ARBA" id="ARBA00023136"/>
    </source>
</evidence>
<evidence type="ECO:0000256" key="8">
    <source>
        <dbReference type="ARBA" id="ARBA00022729"/>
    </source>
</evidence>
<organism evidence="17 18">
    <name type="scientific">Gallibacter intestinalis</name>
    <dbReference type="NCBI Taxonomy" id="2779356"/>
    <lineage>
        <taxon>Bacteria</taxon>
        <taxon>Bacillati</taxon>
        <taxon>Bacillota</taxon>
        <taxon>Clostridia</taxon>
        <taxon>Eubacteriales</taxon>
        <taxon>Eubacteriaceae</taxon>
        <taxon>Gallibacter</taxon>
    </lineage>
</organism>
<dbReference type="PROSITE" id="PS50983">
    <property type="entry name" value="FE_B12_PBP"/>
    <property type="match status" value="1"/>
</dbReference>
<dbReference type="PROSITE" id="PS51257">
    <property type="entry name" value="PROKAR_LIPOPROTEIN"/>
    <property type="match status" value="1"/>
</dbReference>
<evidence type="ECO:0000313" key="18">
    <source>
        <dbReference type="Proteomes" id="UP001516588"/>
    </source>
</evidence>
<dbReference type="SUPFAM" id="SSF53807">
    <property type="entry name" value="Helical backbone' metal receptor"/>
    <property type="match status" value="1"/>
</dbReference>
<keyword evidence="5" id="KW-1003">Cell membrane</keyword>
<feature type="chain" id="PRO_5046776349" description="High-affinity heme uptake system protein IsdE" evidence="15">
    <location>
        <begin position="26"/>
        <end position="298"/>
    </location>
</feature>
<proteinExistence type="inferred from homology"/>
<dbReference type="PANTHER" id="PTHR30535:SF36">
    <property type="entry name" value="HIGH-AFFINITY HEME UPTAKE SYSTEM PROTEIN ISDE"/>
    <property type="match status" value="1"/>
</dbReference>
<keyword evidence="12" id="KW-0449">Lipoprotein</keyword>
<evidence type="ECO:0000256" key="12">
    <source>
        <dbReference type="ARBA" id="ARBA00023288"/>
    </source>
</evidence>
<evidence type="ECO:0000256" key="13">
    <source>
        <dbReference type="ARBA" id="ARBA00031148"/>
    </source>
</evidence>
<keyword evidence="9" id="KW-0408">Iron</keyword>
<name>A0ABR9QWH8_9FIRM</name>
<keyword evidence="6" id="KW-0349">Heme</keyword>
<dbReference type="InterPro" id="IPR050902">
    <property type="entry name" value="ABC_Transporter_SBP"/>
</dbReference>
<reference evidence="17 18" key="1">
    <citation type="submission" date="2020-10" db="EMBL/GenBank/DDBJ databases">
        <title>ChiBAC.</title>
        <authorList>
            <person name="Zenner C."/>
            <person name="Hitch T.C.A."/>
            <person name="Clavel T."/>
        </authorList>
    </citation>
    <scope>NUCLEOTIDE SEQUENCE [LARGE SCALE GENOMIC DNA]</scope>
    <source>
        <strain evidence="17 18">DSM 108706</strain>
    </source>
</reference>
<accession>A0ABR9QWH8</accession>
<dbReference type="NCBIfam" id="TIGR03659">
    <property type="entry name" value="IsdE"/>
    <property type="match status" value="1"/>
</dbReference>
<evidence type="ECO:0000256" key="2">
    <source>
        <dbReference type="ARBA" id="ARBA00008814"/>
    </source>
</evidence>
<evidence type="ECO:0000256" key="7">
    <source>
        <dbReference type="ARBA" id="ARBA00022723"/>
    </source>
</evidence>
<evidence type="ECO:0000256" key="4">
    <source>
        <dbReference type="ARBA" id="ARBA00022448"/>
    </source>
</evidence>
<feature type="domain" description="Fe/B12 periplasmic-binding" evidence="16">
    <location>
        <begin position="42"/>
        <end position="298"/>
    </location>
</feature>
<dbReference type="EMBL" id="JADCKA010000003">
    <property type="protein sequence ID" value="MBE5035219.1"/>
    <property type="molecule type" value="Genomic_DNA"/>
</dbReference>
<evidence type="ECO:0000313" key="17">
    <source>
        <dbReference type="EMBL" id="MBE5035219.1"/>
    </source>
</evidence>
<sequence length="298" mass="32795">MITGIKKVTAAVLAAVMLMCTISLTGCGGSDSSSAKEGQYNRIAATSVATCEILDKLEVDGVVGVPHTDSYELPERYKGATELGGAMSPDMEILASLEPDIVLTPNSLEGYLKEQYDNAGIESYFLDLKSVEGMYNSITELGKMLNKEDKADELVAEYEKIISGIKKKNEGKEAPDVLILMGLPGSYVVATESSYVGNLVKLAGGNNVYGDGDGQDFLNVNPEDMLVKDPDIILRTSHAMPEQVMEMFDREFKDDDIWSHFRAVEENQVYDLDNEYFGMSATFRYKEALEKLEPILFQ</sequence>
<comment type="similarity">
    <text evidence="2">Belongs to the bacterial solute-binding protein 8 family.</text>
</comment>
<protein>
    <recommendedName>
        <fullName evidence="3">High-affinity heme uptake system protein IsdE</fullName>
    </recommendedName>
    <alternativeName>
        <fullName evidence="14">Iron-regulated surface determinant protein E</fullName>
    </alternativeName>
    <alternativeName>
        <fullName evidence="13">Staphylococcal iron-regulated protein F</fullName>
    </alternativeName>
</protein>
<keyword evidence="4" id="KW-0813">Transport</keyword>
<evidence type="ECO:0000256" key="14">
    <source>
        <dbReference type="ARBA" id="ARBA00031463"/>
    </source>
</evidence>
<keyword evidence="10" id="KW-0472">Membrane</keyword>
<keyword evidence="7" id="KW-0479">Metal-binding</keyword>
<dbReference type="RefSeq" id="WP_226384888.1">
    <property type="nucleotide sequence ID" value="NZ_JADCKA010000003.1"/>
</dbReference>
<dbReference type="Proteomes" id="UP001516588">
    <property type="component" value="Unassembled WGS sequence"/>
</dbReference>
<comment type="cofactor">
    <cofactor evidence="1">
        <name>heme b</name>
        <dbReference type="ChEBI" id="CHEBI:60344"/>
    </cofactor>
</comment>
<keyword evidence="8 15" id="KW-0732">Signal</keyword>
<keyword evidence="18" id="KW-1185">Reference proteome</keyword>
<dbReference type="Gene3D" id="3.40.50.1980">
    <property type="entry name" value="Nitrogenase molybdenum iron protein domain"/>
    <property type="match status" value="2"/>
</dbReference>
<evidence type="ECO:0000256" key="3">
    <source>
        <dbReference type="ARBA" id="ARBA00015862"/>
    </source>
</evidence>
<dbReference type="InterPro" id="IPR019957">
    <property type="entry name" value="ABC_transptr_haem-bd_IsdE"/>
</dbReference>
<gene>
    <name evidence="17" type="primary">isdE</name>
    <name evidence="17" type="ORF">INF20_02860</name>
</gene>
<dbReference type="InterPro" id="IPR002491">
    <property type="entry name" value="ABC_transptr_periplasmic_BD"/>
</dbReference>
<evidence type="ECO:0000256" key="1">
    <source>
        <dbReference type="ARBA" id="ARBA00001970"/>
    </source>
</evidence>